<dbReference type="InterPro" id="IPR036390">
    <property type="entry name" value="WH_DNA-bd_sf"/>
</dbReference>
<dbReference type="Pfam" id="PF01047">
    <property type="entry name" value="MarR"/>
    <property type="match status" value="1"/>
</dbReference>
<dbReference type="OrthoDB" id="9804055at2"/>
<dbReference type="GO" id="GO:0003677">
    <property type="term" value="F:DNA binding"/>
    <property type="evidence" value="ECO:0007669"/>
    <property type="project" value="UniProtKB-KW"/>
</dbReference>
<dbReference type="KEGG" id="mik:FOE78_21240"/>
<keyword evidence="3" id="KW-0804">Transcription</keyword>
<name>A0A516Q6E4_9ACTN</name>
<evidence type="ECO:0000256" key="2">
    <source>
        <dbReference type="ARBA" id="ARBA00023125"/>
    </source>
</evidence>
<sequence length="149" mass="16905">MKSARPTDLRSNAGLAGALRPALLRLARRLRQMRDESLELSPNQLSAMGVLLNHGDQLMGELAAHETVQPPSMTRIVNELERRGYVRRSAGSDDRRQARVSLTDAGREVLLANRKRRNDWLARRIAELEPQERDILRKAIPILEKVNRA</sequence>
<reference evidence="5 6" key="1">
    <citation type="submission" date="2019-07" db="EMBL/GenBank/DDBJ databases">
        <title>Microlunatus dokdonensis sp. nov. isolated from the rhizospheric soil of the wild plant Elymus tsukushiensis.</title>
        <authorList>
            <person name="Ghim S.-Y."/>
            <person name="Hwang Y.-J."/>
            <person name="Son J.-S."/>
            <person name="Shin J.-H."/>
        </authorList>
    </citation>
    <scope>NUCLEOTIDE SEQUENCE [LARGE SCALE GENOMIC DNA]</scope>
    <source>
        <strain evidence="5 6">KUDC0627</strain>
    </source>
</reference>
<dbReference type="GO" id="GO:0003700">
    <property type="term" value="F:DNA-binding transcription factor activity"/>
    <property type="evidence" value="ECO:0007669"/>
    <property type="project" value="InterPro"/>
</dbReference>
<evidence type="ECO:0000256" key="3">
    <source>
        <dbReference type="ARBA" id="ARBA00023163"/>
    </source>
</evidence>
<dbReference type="Gene3D" id="1.10.10.10">
    <property type="entry name" value="Winged helix-like DNA-binding domain superfamily/Winged helix DNA-binding domain"/>
    <property type="match status" value="1"/>
</dbReference>
<keyword evidence="6" id="KW-1185">Reference proteome</keyword>
<dbReference type="PANTHER" id="PTHR39515:SF2">
    <property type="entry name" value="HTH-TYPE TRANSCRIPTIONAL REGULATOR RV0880"/>
    <property type="match status" value="1"/>
</dbReference>
<dbReference type="PROSITE" id="PS01117">
    <property type="entry name" value="HTH_MARR_1"/>
    <property type="match status" value="1"/>
</dbReference>
<dbReference type="PRINTS" id="PR00598">
    <property type="entry name" value="HTHMARR"/>
</dbReference>
<dbReference type="InterPro" id="IPR052526">
    <property type="entry name" value="HTH-type_Bedaq_tolerance"/>
</dbReference>
<protein>
    <submittedName>
        <fullName evidence="5">MarR family transcriptional regulator</fullName>
    </submittedName>
</protein>
<dbReference type="InterPro" id="IPR023187">
    <property type="entry name" value="Tscrpt_reg_MarR-type_CS"/>
</dbReference>
<dbReference type="PROSITE" id="PS50995">
    <property type="entry name" value="HTH_MARR_2"/>
    <property type="match status" value="1"/>
</dbReference>
<accession>A0A516Q6E4</accession>
<feature type="domain" description="HTH marR-type" evidence="4">
    <location>
        <begin position="16"/>
        <end position="145"/>
    </location>
</feature>
<keyword evidence="1" id="KW-0805">Transcription regulation</keyword>
<organism evidence="5 6">
    <name type="scientific">Microlunatus elymi</name>
    <dbReference type="NCBI Taxonomy" id="2596828"/>
    <lineage>
        <taxon>Bacteria</taxon>
        <taxon>Bacillati</taxon>
        <taxon>Actinomycetota</taxon>
        <taxon>Actinomycetes</taxon>
        <taxon>Propionibacteriales</taxon>
        <taxon>Propionibacteriaceae</taxon>
        <taxon>Microlunatus</taxon>
    </lineage>
</organism>
<dbReference type="PANTHER" id="PTHR39515">
    <property type="entry name" value="CONSERVED PROTEIN"/>
    <property type="match status" value="1"/>
</dbReference>
<dbReference type="AlphaFoldDB" id="A0A516Q6E4"/>
<dbReference type="EMBL" id="CP041692">
    <property type="protein sequence ID" value="QDP99004.1"/>
    <property type="molecule type" value="Genomic_DNA"/>
</dbReference>
<evidence type="ECO:0000259" key="4">
    <source>
        <dbReference type="PROSITE" id="PS50995"/>
    </source>
</evidence>
<dbReference type="SUPFAM" id="SSF46785">
    <property type="entry name" value="Winged helix' DNA-binding domain"/>
    <property type="match status" value="1"/>
</dbReference>
<evidence type="ECO:0000256" key="1">
    <source>
        <dbReference type="ARBA" id="ARBA00023015"/>
    </source>
</evidence>
<evidence type="ECO:0000313" key="6">
    <source>
        <dbReference type="Proteomes" id="UP000319263"/>
    </source>
</evidence>
<dbReference type="SMART" id="SM00347">
    <property type="entry name" value="HTH_MARR"/>
    <property type="match status" value="1"/>
</dbReference>
<proteinExistence type="predicted"/>
<evidence type="ECO:0000313" key="5">
    <source>
        <dbReference type="EMBL" id="QDP99004.1"/>
    </source>
</evidence>
<dbReference type="Proteomes" id="UP000319263">
    <property type="component" value="Chromosome"/>
</dbReference>
<dbReference type="InterPro" id="IPR000835">
    <property type="entry name" value="HTH_MarR-typ"/>
</dbReference>
<dbReference type="InterPro" id="IPR036388">
    <property type="entry name" value="WH-like_DNA-bd_sf"/>
</dbReference>
<gene>
    <name evidence="5" type="ORF">FOE78_21240</name>
</gene>
<keyword evidence="2" id="KW-0238">DNA-binding</keyword>